<organism evidence="2 3">
    <name type="scientific">Rhizopogon vesiculosus</name>
    <dbReference type="NCBI Taxonomy" id="180088"/>
    <lineage>
        <taxon>Eukaryota</taxon>
        <taxon>Fungi</taxon>
        <taxon>Dikarya</taxon>
        <taxon>Basidiomycota</taxon>
        <taxon>Agaricomycotina</taxon>
        <taxon>Agaricomycetes</taxon>
        <taxon>Agaricomycetidae</taxon>
        <taxon>Boletales</taxon>
        <taxon>Suillineae</taxon>
        <taxon>Rhizopogonaceae</taxon>
        <taxon>Rhizopogon</taxon>
    </lineage>
</organism>
<dbReference type="SUPFAM" id="SSF53098">
    <property type="entry name" value="Ribonuclease H-like"/>
    <property type="match status" value="1"/>
</dbReference>
<sequence>MIMLDNSHPLYKGIRVAYNSCARRNFQSCKRHPSPPHRLLNKFKINPYDTETITPIRHYPKWEPDITTQVAVSGRSHNRRHHRTGRHTCVLGRFGHRWRSRRSSGIDKRRRRSKREEFHLGSDKEHTVYEGELVGMILAAELLKEEGRQGTLALRVDNQAAIKATGGFNSKAGHYLMDTLHDDLRKLIPTHYQHKLIVRWSPGHQGIPGNEAADEHAKLAAGGDNTEARLLPRSLKKRNGTVITLPISKSALKQQFHHKIKKEAAAVMAKSPRYPLLRKIDSSAPSKHFSLLVTSLPRRHSSLLFQLRTGHVPLNKHLHCIAKAPNPICQHCHLREETVHHFLIV</sequence>
<dbReference type="Proteomes" id="UP000183567">
    <property type="component" value="Unassembled WGS sequence"/>
</dbReference>
<dbReference type="OrthoDB" id="3265969at2759"/>
<dbReference type="InterPro" id="IPR002156">
    <property type="entry name" value="RNaseH_domain"/>
</dbReference>
<protein>
    <recommendedName>
        <fullName evidence="1">RNase H type-1 domain-containing protein</fullName>
    </recommendedName>
</protein>
<dbReference type="STRING" id="180088.A0A1J8R070"/>
<reference evidence="2 3" key="1">
    <citation type="submission" date="2016-03" db="EMBL/GenBank/DDBJ databases">
        <title>Comparative genomics of the ectomycorrhizal sister species Rhizopogon vinicolor and Rhizopogon vesiculosus (Basidiomycota: Boletales) reveals a divergence of the mating type B locus.</title>
        <authorList>
            <person name="Mujic A.B."/>
            <person name="Kuo A."/>
            <person name="Tritt A."/>
            <person name="Lipzen A."/>
            <person name="Chen C."/>
            <person name="Johnson J."/>
            <person name="Sharma A."/>
            <person name="Barry K."/>
            <person name="Grigoriev I.V."/>
            <person name="Spatafora J.W."/>
        </authorList>
    </citation>
    <scope>NUCLEOTIDE SEQUENCE [LARGE SCALE GENOMIC DNA]</scope>
    <source>
        <strain evidence="2 3">AM-OR11-056</strain>
    </source>
</reference>
<accession>A0A1J8R070</accession>
<evidence type="ECO:0000313" key="2">
    <source>
        <dbReference type="EMBL" id="OJA15130.1"/>
    </source>
</evidence>
<dbReference type="EMBL" id="LVVM01003320">
    <property type="protein sequence ID" value="OJA15130.1"/>
    <property type="molecule type" value="Genomic_DNA"/>
</dbReference>
<dbReference type="GO" id="GO:0003676">
    <property type="term" value="F:nucleic acid binding"/>
    <property type="evidence" value="ECO:0007669"/>
    <property type="project" value="InterPro"/>
</dbReference>
<dbReference type="GO" id="GO:0004523">
    <property type="term" value="F:RNA-DNA hybrid ribonuclease activity"/>
    <property type="evidence" value="ECO:0007669"/>
    <property type="project" value="InterPro"/>
</dbReference>
<keyword evidence="3" id="KW-1185">Reference proteome</keyword>
<dbReference type="CDD" id="cd09276">
    <property type="entry name" value="Rnase_HI_RT_non_LTR"/>
    <property type="match status" value="1"/>
</dbReference>
<feature type="domain" description="RNase H type-1" evidence="1">
    <location>
        <begin position="64"/>
        <end position="222"/>
    </location>
</feature>
<name>A0A1J8R070_9AGAM</name>
<dbReference type="InterPro" id="IPR036397">
    <property type="entry name" value="RNaseH_sf"/>
</dbReference>
<proteinExistence type="predicted"/>
<dbReference type="AlphaFoldDB" id="A0A1J8R070"/>
<dbReference type="PROSITE" id="PS50879">
    <property type="entry name" value="RNASE_H_1"/>
    <property type="match status" value="1"/>
</dbReference>
<comment type="caution">
    <text evidence="2">The sequence shown here is derived from an EMBL/GenBank/DDBJ whole genome shotgun (WGS) entry which is preliminary data.</text>
</comment>
<dbReference type="Gene3D" id="3.30.420.10">
    <property type="entry name" value="Ribonuclease H-like superfamily/Ribonuclease H"/>
    <property type="match status" value="1"/>
</dbReference>
<evidence type="ECO:0000259" key="1">
    <source>
        <dbReference type="PROSITE" id="PS50879"/>
    </source>
</evidence>
<dbReference type="InterPro" id="IPR012337">
    <property type="entry name" value="RNaseH-like_sf"/>
</dbReference>
<evidence type="ECO:0000313" key="3">
    <source>
        <dbReference type="Proteomes" id="UP000183567"/>
    </source>
</evidence>
<gene>
    <name evidence="2" type="ORF">AZE42_11430</name>
</gene>